<organism evidence="2 3">
    <name type="scientific">Hermanssonia centrifuga</name>
    <dbReference type="NCBI Taxonomy" id="98765"/>
    <lineage>
        <taxon>Eukaryota</taxon>
        <taxon>Fungi</taxon>
        <taxon>Dikarya</taxon>
        <taxon>Basidiomycota</taxon>
        <taxon>Agaricomycotina</taxon>
        <taxon>Agaricomycetes</taxon>
        <taxon>Polyporales</taxon>
        <taxon>Meruliaceae</taxon>
        <taxon>Hermanssonia</taxon>
    </lineage>
</organism>
<accession>A0A2R6NJ76</accession>
<dbReference type="AlphaFoldDB" id="A0A2R6NJ76"/>
<dbReference type="OrthoDB" id="2749745at2759"/>
<dbReference type="Proteomes" id="UP000186601">
    <property type="component" value="Unassembled WGS sequence"/>
</dbReference>
<dbReference type="InterPro" id="IPR046521">
    <property type="entry name" value="DUF6698"/>
</dbReference>
<feature type="compositionally biased region" description="Acidic residues" evidence="1">
    <location>
        <begin position="45"/>
        <end position="64"/>
    </location>
</feature>
<keyword evidence="3" id="KW-1185">Reference proteome</keyword>
<dbReference type="Pfam" id="PF20414">
    <property type="entry name" value="DUF6698"/>
    <property type="match status" value="1"/>
</dbReference>
<reference evidence="2 3" key="1">
    <citation type="submission" date="2018-02" db="EMBL/GenBank/DDBJ databases">
        <title>Genome sequence of the basidiomycete white-rot fungus Phlebia centrifuga.</title>
        <authorList>
            <person name="Granchi Z."/>
            <person name="Peng M."/>
            <person name="de Vries R.P."/>
            <person name="Hilden K."/>
            <person name="Makela M.R."/>
            <person name="Grigoriev I."/>
            <person name="Riley R."/>
        </authorList>
    </citation>
    <scope>NUCLEOTIDE SEQUENCE [LARGE SCALE GENOMIC DNA]</scope>
    <source>
        <strain evidence="2 3">FBCC195</strain>
    </source>
</reference>
<evidence type="ECO:0000313" key="3">
    <source>
        <dbReference type="Proteomes" id="UP000186601"/>
    </source>
</evidence>
<feature type="compositionally biased region" description="Low complexity" evidence="1">
    <location>
        <begin position="1"/>
        <end position="18"/>
    </location>
</feature>
<protein>
    <submittedName>
        <fullName evidence="2">Uncharacterized protein</fullName>
    </submittedName>
</protein>
<sequence>MPSSSSRPISRSVPTSRSNPAVVRTVPRLQRPPTPPRSSPVASAEGDEVEEDQLLEDEPDDEIVDNPKKRGFEALCTALEEHPKRAKLCPQYQKAVHEARWIPRSISPFLDLDRVIFDGQRLSGDPNGPIADELKDMSPQEISLLRKTYTALKELVTTLREDEECWDSECESLETLIATLDGYSGKGRSDDLGQLKNAVLGFIPKRDGVDPLALNDPNKSSRGWAHVTTARLLCPCNRLDEFDLNPKKFCRDVENGVIMIMADNLPCFLYPEDKYNPDNVEEGLLRGEYLRSVFRFIYTGPRTATKEAPGPSAGRPGKAKLYNMTRVTPQSIAYAAVVGRFSICGQDEWALEDGSYKLEDLFNTIVELFDDPKDPWCIETLGWWNQWVFGSSRIPDIVLVNSSSAPTVKATLQQQRAARRAALQVAANITNASDGSSTNANENIGVMANTNRAARNIQPAIEEAESSEDED</sequence>
<evidence type="ECO:0000313" key="2">
    <source>
        <dbReference type="EMBL" id="PSR72429.1"/>
    </source>
</evidence>
<feature type="region of interest" description="Disordered" evidence="1">
    <location>
        <begin position="1"/>
        <end position="67"/>
    </location>
</feature>
<gene>
    <name evidence="2" type="ORF">PHLCEN_2v11698</name>
</gene>
<comment type="caution">
    <text evidence="2">The sequence shown here is derived from an EMBL/GenBank/DDBJ whole genome shotgun (WGS) entry which is preliminary data.</text>
</comment>
<name>A0A2R6NJ76_9APHY</name>
<evidence type="ECO:0000256" key="1">
    <source>
        <dbReference type="SAM" id="MobiDB-lite"/>
    </source>
</evidence>
<dbReference type="STRING" id="98765.A0A2R6NJ76"/>
<proteinExistence type="predicted"/>
<dbReference type="EMBL" id="MLYV02001183">
    <property type="protein sequence ID" value="PSR72429.1"/>
    <property type="molecule type" value="Genomic_DNA"/>
</dbReference>